<reference evidence="2" key="1">
    <citation type="submission" date="2023-06" db="EMBL/GenBank/DDBJ databases">
        <title>Genome-scale phylogeny and comparative genomics of the fungal order Sordariales.</title>
        <authorList>
            <consortium name="Lawrence Berkeley National Laboratory"/>
            <person name="Hensen N."/>
            <person name="Bonometti L."/>
            <person name="Westerberg I."/>
            <person name="Brannstrom I.O."/>
            <person name="Guillou S."/>
            <person name="Cros-Aarteil S."/>
            <person name="Calhoun S."/>
            <person name="Haridas S."/>
            <person name="Kuo A."/>
            <person name="Mondo S."/>
            <person name="Pangilinan J."/>
            <person name="Riley R."/>
            <person name="LaButti K."/>
            <person name="Andreopoulos B."/>
            <person name="Lipzen A."/>
            <person name="Chen C."/>
            <person name="Yanf M."/>
            <person name="Daum C."/>
            <person name="Ng V."/>
            <person name="Clum A."/>
            <person name="Steindorff A."/>
            <person name="Ohm R."/>
            <person name="Martin F."/>
            <person name="Silar P."/>
            <person name="Natvig D."/>
            <person name="Lalanne C."/>
            <person name="Gautier V."/>
            <person name="Ament-velasquez S.L."/>
            <person name="Kruys A."/>
            <person name="Hutchinson M.I."/>
            <person name="Powell A.J."/>
            <person name="Barry K."/>
            <person name="Miller A.N."/>
            <person name="Grigoriev I.V."/>
            <person name="Debuchy R."/>
            <person name="Gladieux P."/>
            <person name="Thoren M.H."/>
            <person name="Johannesson H."/>
        </authorList>
    </citation>
    <scope>NUCLEOTIDE SEQUENCE</scope>
    <source>
        <strain evidence="2">SMH3391-2</strain>
    </source>
</reference>
<keyword evidence="1" id="KW-0812">Transmembrane</keyword>
<evidence type="ECO:0000313" key="2">
    <source>
        <dbReference type="EMBL" id="KAK0617920.1"/>
    </source>
</evidence>
<keyword evidence="3" id="KW-1185">Reference proteome</keyword>
<organism evidence="2 3">
    <name type="scientific">Bombardia bombarda</name>
    <dbReference type="NCBI Taxonomy" id="252184"/>
    <lineage>
        <taxon>Eukaryota</taxon>
        <taxon>Fungi</taxon>
        <taxon>Dikarya</taxon>
        <taxon>Ascomycota</taxon>
        <taxon>Pezizomycotina</taxon>
        <taxon>Sordariomycetes</taxon>
        <taxon>Sordariomycetidae</taxon>
        <taxon>Sordariales</taxon>
        <taxon>Lasiosphaeriaceae</taxon>
        <taxon>Bombardia</taxon>
    </lineage>
</organism>
<protein>
    <submittedName>
        <fullName evidence="2">Uncharacterized protein</fullName>
    </submittedName>
</protein>
<keyword evidence="1" id="KW-1133">Transmembrane helix</keyword>
<name>A0AA39WM40_9PEZI</name>
<keyword evidence="1" id="KW-0472">Membrane</keyword>
<dbReference type="Proteomes" id="UP001174934">
    <property type="component" value="Unassembled WGS sequence"/>
</dbReference>
<evidence type="ECO:0000313" key="3">
    <source>
        <dbReference type="Proteomes" id="UP001174934"/>
    </source>
</evidence>
<dbReference type="EMBL" id="JAULSR010000005">
    <property type="protein sequence ID" value="KAK0617920.1"/>
    <property type="molecule type" value="Genomic_DNA"/>
</dbReference>
<sequence>MLCFARKITALLCFVAVVSRIYLLGLSICVCSFMVDRLCFCTLFSYLPTCMSIYSSALGFCRIYDQSEGIQPSGCDWSTG</sequence>
<evidence type="ECO:0000256" key="1">
    <source>
        <dbReference type="SAM" id="Phobius"/>
    </source>
</evidence>
<gene>
    <name evidence="2" type="ORF">B0T17DRAFT_316176</name>
</gene>
<comment type="caution">
    <text evidence="2">The sequence shown here is derived from an EMBL/GenBank/DDBJ whole genome shotgun (WGS) entry which is preliminary data.</text>
</comment>
<proteinExistence type="predicted"/>
<feature type="transmembrane region" description="Helical" evidence="1">
    <location>
        <begin position="12"/>
        <end position="35"/>
    </location>
</feature>
<dbReference type="AlphaFoldDB" id="A0AA39WM40"/>
<accession>A0AA39WM40</accession>